<reference evidence="1" key="1">
    <citation type="journal article" date="2020" name="Stud. Mycol.">
        <title>101 Dothideomycetes genomes: a test case for predicting lifestyles and emergence of pathogens.</title>
        <authorList>
            <person name="Haridas S."/>
            <person name="Albert R."/>
            <person name="Binder M."/>
            <person name="Bloem J."/>
            <person name="Labutti K."/>
            <person name="Salamov A."/>
            <person name="Andreopoulos B."/>
            <person name="Baker S."/>
            <person name="Barry K."/>
            <person name="Bills G."/>
            <person name="Bluhm B."/>
            <person name="Cannon C."/>
            <person name="Castanera R."/>
            <person name="Culley D."/>
            <person name="Daum C."/>
            <person name="Ezra D."/>
            <person name="Gonzalez J."/>
            <person name="Henrissat B."/>
            <person name="Kuo A."/>
            <person name="Liang C."/>
            <person name="Lipzen A."/>
            <person name="Lutzoni F."/>
            <person name="Magnuson J."/>
            <person name="Mondo S."/>
            <person name="Nolan M."/>
            <person name="Ohm R."/>
            <person name="Pangilinan J."/>
            <person name="Park H.-J."/>
            <person name="Ramirez L."/>
            <person name="Alfaro M."/>
            <person name="Sun H."/>
            <person name="Tritt A."/>
            <person name="Yoshinaga Y."/>
            <person name="Zwiers L.-H."/>
            <person name="Turgeon B."/>
            <person name="Goodwin S."/>
            <person name="Spatafora J."/>
            <person name="Crous P."/>
            <person name="Grigoriev I."/>
        </authorList>
    </citation>
    <scope>NUCLEOTIDE SEQUENCE</scope>
    <source>
        <strain evidence="1">CBS 119925</strain>
    </source>
</reference>
<evidence type="ECO:0000313" key="1">
    <source>
        <dbReference type="EMBL" id="KAF2748159.1"/>
    </source>
</evidence>
<name>A0A6A6VEG0_9PLEO</name>
<evidence type="ECO:0000313" key="2">
    <source>
        <dbReference type="Proteomes" id="UP000799440"/>
    </source>
</evidence>
<dbReference type="Proteomes" id="UP000799440">
    <property type="component" value="Unassembled WGS sequence"/>
</dbReference>
<proteinExistence type="predicted"/>
<gene>
    <name evidence="1" type="ORF">M011DRAFT_33469</name>
</gene>
<dbReference type="EMBL" id="MU006570">
    <property type="protein sequence ID" value="KAF2748159.1"/>
    <property type="molecule type" value="Genomic_DNA"/>
</dbReference>
<accession>A0A6A6VEG0</accession>
<dbReference type="AlphaFoldDB" id="A0A6A6VEG0"/>
<sequence>MPPASNSPDKFDVATQPGHFQQSLHSVSKMSLTKDSLRCQRCSVDVMSARLTQGATSHSVSRGEPCAKLKLMKGPDRAYCLGLKVLPGDFLPTSLRFFQTAHQYRPLIPTNDIEGVSTRAQRFHGLHDPIV</sequence>
<protein>
    <submittedName>
        <fullName evidence="1">Uncharacterized protein</fullName>
    </submittedName>
</protein>
<organism evidence="1 2">
    <name type="scientific">Sporormia fimetaria CBS 119925</name>
    <dbReference type="NCBI Taxonomy" id="1340428"/>
    <lineage>
        <taxon>Eukaryota</taxon>
        <taxon>Fungi</taxon>
        <taxon>Dikarya</taxon>
        <taxon>Ascomycota</taxon>
        <taxon>Pezizomycotina</taxon>
        <taxon>Dothideomycetes</taxon>
        <taxon>Pleosporomycetidae</taxon>
        <taxon>Pleosporales</taxon>
        <taxon>Sporormiaceae</taxon>
        <taxon>Sporormia</taxon>
    </lineage>
</organism>
<keyword evidence="2" id="KW-1185">Reference proteome</keyword>